<accession>A0A2J6TL40</accession>
<gene>
    <name evidence="1" type="ORF">K444DRAFT_317172</name>
</gene>
<dbReference type="InParanoid" id="A0A2J6TL40"/>
<dbReference type="Proteomes" id="UP000235371">
    <property type="component" value="Unassembled WGS sequence"/>
</dbReference>
<keyword evidence="2" id="KW-1185">Reference proteome</keyword>
<dbReference type="GeneID" id="36579941"/>
<reference evidence="1 2" key="1">
    <citation type="submission" date="2016-04" db="EMBL/GenBank/DDBJ databases">
        <title>A degradative enzymes factory behind the ericoid mycorrhizal symbiosis.</title>
        <authorList>
            <consortium name="DOE Joint Genome Institute"/>
            <person name="Martino E."/>
            <person name="Morin E."/>
            <person name="Grelet G."/>
            <person name="Kuo A."/>
            <person name="Kohler A."/>
            <person name="Daghino S."/>
            <person name="Barry K."/>
            <person name="Choi C."/>
            <person name="Cichocki N."/>
            <person name="Clum A."/>
            <person name="Copeland A."/>
            <person name="Hainaut M."/>
            <person name="Haridas S."/>
            <person name="Labutti K."/>
            <person name="Lindquist E."/>
            <person name="Lipzen A."/>
            <person name="Khouja H.-R."/>
            <person name="Murat C."/>
            <person name="Ohm R."/>
            <person name="Olson A."/>
            <person name="Spatafora J."/>
            <person name="Veneault-Fourrey C."/>
            <person name="Henrissat B."/>
            <person name="Grigoriev I."/>
            <person name="Martin F."/>
            <person name="Perotto S."/>
        </authorList>
    </citation>
    <scope>NUCLEOTIDE SEQUENCE [LARGE SCALE GENOMIC DNA]</scope>
    <source>
        <strain evidence="1 2">E</strain>
    </source>
</reference>
<name>A0A2J6TL40_9HELO</name>
<organism evidence="1 2">
    <name type="scientific">Hyaloscypha bicolor E</name>
    <dbReference type="NCBI Taxonomy" id="1095630"/>
    <lineage>
        <taxon>Eukaryota</taxon>
        <taxon>Fungi</taxon>
        <taxon>Dikarya</taxon>
        <taxon>Ascomycota</taxon>
        <taxon>Pezizomycotina</taxon>
        <taxon>Leotiomycetes</taxon>
        <taxon>Helotiales</taxon>
        <taxon>Hyaloscyphaceae</taxon>
        <taxon>Hyaloscypha</taxon>
        <taxon>Hyaloscypha bicolor</taxon>
    </lineage>
</organism>
<dbReference type="AlphaFoldDB" id="A0A2J6TL40"/>
<evidence type="ECO:0000313" key="1">
    <source>
        <dbReference type="EMBL" id="PMD63743.1"/>
    </source>
</evidence>
<evidence type="ECO:0000313" key="2">
    <source>
        <dbReference type="Proteomes" id="UP000235371"/>
    </source>
</evidence>
<protein>
    <submittedName>
        <fullName evidence="1">Uncharacterized protein</fullName>
    </submittedName>
</protein>
<proteinExistence type="predicted"/>
<dbReference type="RefSeq" id="XP_024740647.1">
    <property type="nucleotide sequence ID" value="XM_024871859.1"/>
</dbReference>
<sequence>MHQAGRRLGSSRDWTSSQIRNGSIGNLTGYPIPACHVGSRSFGVQRQQNMSKILPISGWKYKPKVGCPETLSLFSGLGTRDQKILTLFARTVRELAKPPSFKIIASRSSLPPTVMASLTSNTSPQLSPKVPRSWYLTTRHISLEAGGFPRNAQSGMPLVHAEVHRYLTRSQHVLYKYLLGVACRAWSCSCCTMLQMSECRRIVHCAASLSSTGEKHCVYSCRGRKPFFNLHGPWSSTEIFFFPGITRISHRNGSRNLDEEGLPRKSVAQ</sequence>
<dbReference type="EMBL" id="KZ613779">
    <property type="protein sequence ID" value="PMD63743.1"/>
    <property type="molecule type" value="Genomic_DNA"/>
</dbReference>